<dbReference type="Pfam" id="PF00149">
    <property type="entry name" value="Metallophos"/>
    <property type="match status" value="1"/>
</dbReference>
<gene>
    <name evidence="4" type="ORF">A6302_04317</name>
</gene>
<keyword evidence="1" id="KW-0479">Metal-binding</keyword>
<comment type="caution">
    <text evidence="4">The sequence shown here is derived from an EMBL/GenBank/DDBJ whole genome shotgun (WGS) entry which is preliminary data.</text>
</comment>
<dbReference type="PANTHER" id="PTHR31302">
    <property type="entry name" value="TRANSMEMBRANE PROTEIN WITH METALLOPHOSPHOESTERASE DOMAIN-RELATED"/>
    <property type="match status" value="1"/>
</dbReference>
<dbReference type="Proteomes" id="UP000094622">
    <property type="component" value="Unassembled WGS sequence"/>
</dbReference>
<dbReference type="InterPro" id="IPR029052">
    <property type="entry name" value="Metallo-depent_PP-like"/>
</dbReference>
<organism evidence="4 5">
    <name type="scientific">Methylobrevis pamukkalensis</name>
    <dbReference type="NCBI Taxonomy" id="1439726"/>
    <lineage>
        <taxon>Bacteria</taxon>
        <taxon>Pseudomonadati</taxon>
        <taxon>Pseudomonadota</taxon>
        <taxon>Alphaproteobacteria</taxon>
        <taxon>Hyphomicrobiales</taxon>
        <taxon>Pleomorphomonadaceae</taxon>
        <taxon>Methylobrevis</taxon>
    </lineage>
</organism>
<keyword evidence="2" id="KW-0378">Hydrolase</keyword>
<dbReference type="GO" id="GO:0009245">
    <property type="term" value="P:lipid A biosynthetic process"/>
    <property type="evidence" value="ECO:0007669"/>
    <property type="project" value="TreeGrafter"/>
</dbReference>
<evidence type="ECO:0000256" key="2">
    <source>
        <dbReference type="ARBA" id="ARBA00022801"/>
    </source>
</evidence>
<reference evidence="4 5" key="1">
    <citation type="submission" date="2016-07" db="EMBL/GenBank/DDBJ databases">
        <title>Draft Genome Sequence of Methylobrevis pamukkalensis PK2.</title>
        <authorList>
            <person name="Vasilenko O.V."/>
            <person name="Doronina N.V."/>
            <person name="Shmareva M.N."/>
            <person name="Tarlachkov S.V."/>
            <person name="Mustakhimov I."/>
            <person name="Trotsenko Y.A."/>
        </authorList>
    </citation>
    <scope>NUCLEOTIDE SEQUENCE [LARGE SCALE GENOMIC DNA]</scope>
    <source>
        <strain evidence="4 5">PK2</strain>
    </source>
</reference>
<evidence type="ECO:0000259" key="3">
    <source>
        <dbReference type="Pfam" id="PF00149"/>
    </source>
</evidence>
<dbReference type="GO" id="GO:0046872">
    <property type="term" value="F:metal ion binding"/>
    <property type="evidence" value="ECO:0007669"/>
    <property type="project" value="UniProtKB-KW"/>
</dbReference>
<evidence type="ECO:0000313" key="4">
    <source>
        <dbReference type="EMBL" id="ODN68391.1"/>
    </source>
</evidence>
<dbReference type="EMBL" id="MCRJ01000191">
    <property type="protein sequence ID" value="ODN68391.1"/>
    <property type="molecule type" value="Genomic_DNA"/>
</dbReference>
<dbReference type="PATRIC" id="fig|1439726.3.peg.4583"/>
<dbReference type="InterPro" id="IPR051158">
    <property type="entry name" value="Metallophosphoesterase_sf"/>
</dbReference>
<sequence>MITRRTFLKLVGGTAFSVVPMTTYAAWIEPRHRLVTTRYEIGVPGWGAAHGAMRIAVVADVHACEPWMPVSRIDEIVATTNALSPDLTLLLGDYVAGMRRFKTGDVPMWDWATALAKLEAPLGVHAVLGNHDWYSGGELCRFVLEEAGVPVMENDARRLTAPGGAPFWLAGLADQLAREPGRRRRGLDDLPGTLAKVTDDAPLILMAHEPDIFAEMPDRVGLTLCGHTHGGQVNLPFIGELVVPSRFGHRYAYGHIVEDAGSCWCRAGSAAR</sequence>
<protein>
    <submittedName>
        <fullName evidence="4">Phosphodiesterase YaeI</fullName>
    </submittedName>
</protein>
<dbReference type="AlphaFoldDB" id="A0A1E3GYI2"/>
<dbReference type="InterPro" id="IPR004843">
    <property type="entry name" value="Calcineurin-like_PHP"/>
</dbReference>
<name>A0A1E3GYI2_9HYPH</name>
<dbReference type="GO" id="GO:0016020">
    <property type="term" value="C:membrane"/>
    <property type="evidence" value="ECO:0007669"/>
    <property type="project" value="GOC"/>
</dbReference>
<feature type="domain" description="Calcineurin-like phosphoesterase" evidence="3">
    <location>
        <begin position="53"/>
        <end position="230"/>
    </location>
</feature>
<evidence type="ECO:0000313" key="5">
    <source>
        <dbReference type="Proteomes" id="UP000094622"/>
    </source>
</evidence>
<dbReference type="PANTHER" id="PTHR31302:SF31">
    <property type="entry name" value="PHOSPHODIESTERASE YAEI"/>
    <property type="match status" value="1"/>
</dbReference>
<dbReference type="SUPFAM" id="SSF56300">
    <property type="entry name" value="Metallo-dependent phosphatases"/>
    <property type="match status" value="1"/>
</dbReference>
<proteinExistence type="predicted"/>
<dbReference type="GO" id="GO:0008758">
    <property type="term" value="F:UDP-2,3-diacylglucosamine hydrolase activity"/>
    <property type="evidence" value="ECO:0007669"/>
    <property type="project" value="TreeGrafter"/>
</dbReference>
<evidence type="ECO:0000256" key="1">
    <source>
        <dbReference type="ARBA" id="ARBA00022723"/>
    </source>
</evidence>
<dbReference type="Gene3D" id="3.60.21.10">
    <property type="match status" value="1"/>
</dbReference>
<keyword evidence="5" id="KW-1185">Reference proteome</keyword>
<accession>A0A1E3GYI2</accession>